<evidence type="ECO:0000256" key="17">
    <source>
        <dbReference type="SAM" id="MobiDB-lite"/>
    </source>
</evidence>
<dbReference type="InterPro" id="IPR046832">
    <property type="entry name" value="PPV_E1_DBD"/>
</dbReference>
<comment type="function">
    <text evidence="16">ATP-dependent DNA helicase required for initiation of viral DNA replication. It forms a complex with the viral E2 protein. The E1-E2 complex binds to the replication origin which contains binding sites for both proteins.</text>
</comment>
<evidence type="ECO:0000256" key="8">
    <source>
        <dbReference type="ARBA" id="ARBA00022806"/>
    </source>
</evidence>
<dbReference type="GO" id="GO:0043138">
    <property type="term" value="F:3'-5' DNA helicase activity"/>
    <property type="evidence" value="ECO:0007669"/>
    <property type="project" value="UniProtKB-UniRule"/>
</dbReference>
<comment type="subunit">
    <text evidence="15">Can form hexamers. Interacts with E2 protein; this interaction increases E1 DNA binding specificity. Interacts with host DNA polymerase subunit POLA2. Interacts with host single stranded DNA-binding protein RPA1. Interacts with host TOP1; this interaction stimulates the enzymatic activity of TOP1.</text>
</comment>
<dbReference type="Pfam" id="PF20450">
    <property type="entry name" value="PPV_E1_DBD"/>
    <property type="match status" value="1"/>
</dbReference>
<comment type="caution">
    <text evidence="15">Lacks conserved residue(s) required for the propagation of feature annotation.</text>
</comment>
<keyword evidence="8 15" id="KW-0347">Helicase</keyword>
<evidence type="ECO:0000256" key="15">
    <source>
        <dbReference type="HAMAP-Rule" id="MF_04000"/>
    </source>
</evidence>
<dbReference type="PIRSF" id="PIRSF003383">
    <property type="entry name" value="Rep_E1_papillomaV"/>
    <property type="match status" value="1"/>
</dbReference>
<comment type="similarity">
    <text evidence="15 16">Belongs to the papillomaviridae E1 protein family.</text>
</comment>
<keyword evidence="10 15" id="KW-0238">DNA-binding</keyword>
<feature type="domain" description="SF3 helicase" evidence="18">
    <location>
        <begin position="410"/>
        <end position="560"/>
    </location>
</feature>
<keyword evidence="3 15" id="KW-0597">Phosphoprotein</keyword>
<evidence type="ECO:0000256" key="16">
    <source>
        <dbReference type="PIRNR" id="PIRNR003383"/>
    </source>
</evidence>
<dbReference type="Gene3D" id="3.40.1310.10">
    <property type="match status" value="1"/>
</dbReference>
<organism evidence="19">
    <name type="scientific">Human papillomavirus</name>
    <dbReference type="NCBI Taxonomy" id="10566"/>
    <lineage>
        <taxon>Viruses</taxon>
        <taxon>Monodnaviria</taxon>
        <taxon>Shotokuvirae</taxon>
        <taxon>Cossaviricota</taxon>
        <taxon>Papovaviricetes</taxon>
        <taxon>Zurhausenvirales</taxon>
        <taxon>Papillomaviridae</taxon>
    </lineage>
</organism>
<evidence type="ECO:0000256" key="2">
    <source>
        <dbReference type="ARBA" id="ARBA00022518"/>
    </source>
</evidence>
<dbReference type="HAMAP" id="MF_04000">
    <property type="entry name" value="PPV_E1"/>
    <property type="match status" value="1"/>
</dbReference>
<keyword evidence="11 15" id="KW-0413">Isomerase</keyword>
<dbReference type="GO" id="GO:0003677">
    <property type="term" value="F:DNA binding"/>
    <property type="evidence" value="ECO:0007669"/>
    <property type="project" value="UniProtKB-UniRule"/>
</dbReference>
<dbReference type="InterPro" id="IPR016393">
    <property type="entry name" value="Rep_E1_papillomaV"/>
</dbReference>
<feature type="compositionally biased region" description="Basic and acidic residues" evidence="17">
    <location>
        <begin position="588"/>
        <end position="606"/>
    </location>
</feature>
<feature type="binding site" evidence="15">
    <location>
        <begin position="436"/>
        <end position="443"/>
    </location>
    <ligand>
        <name>ATP</name>
        <dbReference type="ChEBI" id="CHEBI:30616"/>
    </ligand>
</feature>
<protein>
    <recommendedName>
        <fullName evidence="15 16">Replication protein E1</fullName>
        <ecNumber evidence="15 16">5.6.2.4</ecNumber>
    </recommendedName>
    <alternativeName>
        <fullName evidence="15">ATP-dependent helicase E1</fullName>
    </alternativeName>
    <alternativeName>
        <fullName evidence="15">DNA 3'-5' helicase E1</fullName>
    </alternativeName>
</protein>
<dbReference type="InterPro" id="IPR037102">
    <property type="entry name" value="Znf_lg_T-Ag_D1_dom_sf"/>
</dbReference>
<evidence type="ECO:0000256" key="7">
    <source>
        <dbReference type="ARBA" id="ARBA00022801"/>
    </source>
</evidence>
<gene>
    <name evidence="15" type="primary">E1</name>
</gene>
<evidence type="ECO:0000256" key="1">
    <source>
        <dbReference type="ARBA" id="ARBA00004147"/>
    </source>
</evidence>
<keyword evidence="4 15" id="KW-1048">Host nucleus</keyword>
<dbReference type="GO" id="GO:0005524">
    <property type="term" value="F:ATP binding"/>
    <property type="evidence" value="ECO:0007669"/>
    <property type="project" value="UniProtKB-UniRule"/>
</dbReference>
<feature type="modified residue" description="Phosphoserine; by host" evidence="15">
    <location>
        <position position="95"/>
    </location>
</feature>
<dbReference type="EMBL" id="MH777220">
    <property type="protein sequence ID" value="AYA93794.2"/>
    <property type="molecule type" value="Genomic_DNA"/>
</dbReference>
<evidence type="ECO:0000256" key="12">
    <source>
        <dbReference type="ARBA" id="ARBA00034617"/>
    </source>
</evidence>
<dbReference type="InterPro" id="IPR027417">
    <property type="entry name" value="P-loop_NTPase"/>
</dbReference>
<dbReference type="Gene3D" id="1.10.10.510">
    <property type="entry name" value="Zinc finger, large T-antigen D1 domain"/>
    <property type="match status" value="1"/>
</dbReference>
<sequence>MAEPTKGIKNISNLDLCFIETEAECVNDSNTLDDLFDESTNGSDISNLIDDTAVEQGNSLSLLNIQLTDECDRAVAVLKRKYAKSPKRSPIADLSPRLEAITISPEKERQSKRRLLFEDSGIVEDEAENHITQVVTQEVENGGDTCAAASVAASCAELFKSNCKRSYLISKFGNIMGIPYSELVRQFKSNKTCCENWIVFVYAANDELLQSAKLLLQPHCECLQIILQTFCGLFLLQFKHSKSRETVQKLFSSILNVEECQMLSDPPKSRSVPTALFFYKKSITDCSYVYNSLPQWVLQLTLINHQTAAQSENFELSQMIQWAYDHKLTDEPAIAYGYASIADEDKNAAAFLRSNCQVKYVKDCCAMVRLYIRQEMKDMNMSQWIWKCCKEVDEDEDWKVVNNYLKFQQVNILTFLSTLRVFLKNIPKKKCLVIYGPPDTGKSYFCYSLMTFLKGKTISYMNKSSTFWLQPLIDAKIGFLDDATHSCWRYIDENMRNVLDGNVMSIDAKYKAPQQLQLPPLIVTTNIDVLQDLSLKYLHSRVMCIHFSQKMPFDHNGDPFYKFTNAVWKCFFRKLWKQLDLEEEENESERPDRTFRCTAEGPERPY</sequence>
<dbReference type="GO" id="GO:0006260">
    <property type="term" value="P:DNA replication"/>
    <property type="evidence" value="ECO:0007669"/>
    <property type="project" value="UniProtKB-UniRule"/>
</dbReference>
<evidence type="ECO:0000256" key="11">
    <source>
        <dbReference type="ARBA" id="ARBA00023235"/>
    </source>
</evidence>
<comment type="catalytic activity">
    <reaction evidence="12 15">
        <text>Couples ATP hydrolysis with the unwinding of duplex DNA by translocating in the 3'-5' direction.</text>
        <dbReference type="EC" id="5.6.2.4"/>
    </reaction>
</comment>
<evidence type="ECO:0000256" key="13">
    <source>
        <dbReference type="ARBA" id="ARBA00048988"/>
    </source>
</evidence>
<evidence type="ECO:0000259" key="18">
    <source>
        <dbReference type="PROSITE" id="PS51206"/>
    </source>
</evidence>
<dbReference type="PROSITE" id="PS51206">
    <property type="entry name" value="SF3_HELICASE_1"/>
    <property type="match status" value="1"/>
</dbReference>
<keyword evidence="2 15" id="KW-0244">Early protein</keyword>
<evidence type="ECO:0000256" key="14">
    <source>
        <dbReference type="ARBA" id="ARBA00093297"/>
    </source>
</evidence>
<evidence type="ECO:0000256" key="10">
    <source>
        <dbReference type="ARBA" id="ARBA00023125"/>
    </source>
</evidence>
<comment type="catalytic activity">
    <reaction evidence="13 15 16">
        <text>ATP + H2O = ADP + phosphate + H(+)</text>
        <dbReference type="Rhea" id="RHEA:13065"/>
        <dbReference type="ChEBI" id="CHEBI:15377"/>
        <dbReference type="ChEBI" id="CHEBI:15378"/>
        <dbReference type="ChEBI" id="CHEBI:30616"/>
        <dbReference type="ChEBI" id="CHEBI:43474"/>
        <dbReference type="ChEBI" id="CHEBI:456216"/>
        <dbReference type="EC" id="5.6.2.4"/>
    </reaction>
</comment>
<dbReference type="InterPro" id="IPR046935">
    <property type="entry name" value="PPV_E1_DBD_sf"/>
</dbReference>
<keyword evidence="5 15" id="KW-0235">DNA replication</keyword>
<comment type="subcellular location">
    <subcellularLocation>
        <location evidence="1 15">Host nucleus</location>
    </subcellularLocation>
</comment>
<feature type="short sequence motif" description="Nuclear localization signal" evidence="15">
    <location>
        <begin position="79"/>
        <end position="81"/>
    </location>
</feature>
<dbReference type="EC" id="5.6.2.4" evidence="15 16"/>
<comment type="function">
    <text evidence="14 15">ATP-dependent DNA 3'-5' helicase required for initiation of viral DNA replication. It forms a complex with the viral E2 protein. The E1-E2 complex binds to the replication origin which contains binding sites for both proteins. During the initial step, a dimer of E1 interacts with a dimer of protein E2 leading to a complex that binds the viral origin of replication with high specificity. Then, a second dimer of E1 displaces the E2 dimer in an ATP-dependent manner to form the E1 tetramer. Following this, two E1 monomers are added to each half of the site, which results in the formation of two E1 trimers on the viral ori. Subsequently, two hexamers will be created. The double hexamer acts as a bi-directional helicase machinery and unwinds the viral DNA and then recruits the host DNA polymerase to start replication.</text>
</comment>
<evidence type="ECO:0000256" key="4">
    <source>
        <dbReference type="ARBA" id="ARBA00022562"/>
    </source>
</evidence>
<evidence type="ECO:0000256" key="5">
    <source>
        <dbReference type="ARBA" id="ARBA00022705"/>
    </source>
</evidence>
<dbReference type="InterPro" id="IPR014000">
    <property type="entry name" value="PPV_DNA_helicase_E1_N"/>
</dbReference>
<evidence type="ECO:0000256" key="9">
    <source>
        <dbReference type="ARBA" id="ARBA00022840"/>
    </source>
</evidence>
<keyword evidence="7 15" id="KW-0378">Hydrolase</keyword>
<evidence type="ECO:0000256" key="3">
    <source>
        <dbReference type="ARBA" id="ARBA00022553"/>
    </source>
</evidence>
<accession>A0A385PIM9</accession>
<keyword evidence="6 15" id="KW-0547">Nucleotide-binding</keyword>
<dbReference type="GO" id="GO:0042025">
    <property type="term" value="C:host cell nucleus"/>
    <property type="evidence" value="ECO:0007669"/>
    <property type="project" value="UniProtKB-SubCell"/>
</dbReference>
<evidence type="ECO:0000256" key="6">
    <source>
        <dbReference type="ARBA" id="ARBA00022741"/>
    </source>
</evidence>
<dbReference type="Pfam" id="PF00524">
    <property type="entry name" value="PPV_E1_N"/>
    <property type="match status" value="1"/>
</dbReference>
<dbReference type="Pfam" id="PF00519">
    <property type="entry name" value="PPV_E1_C"/>
    <property type="match status" value="1"/>
</dbReference>
<feature type="modified residue" description="Phosphoserine; by host" evidence="15">
    <location>
        <position position="89"/>
    </location>
</feature>
<feature type="region of interest" description="Disordered" evidence="17">
    <location>
        <begin position="585"/>
        <end position="606"/>
    </location>
</feature>
<dbReference type="GO" id="GO:0016887">
    <property type="term" value="F:ATP hydrolysis activity"/>
    <property type="evidence" value="ECO:0007669"/>
    <property type="project" value="RHEA"/>
</dbReference>
<dbReference type="InterPro" id="IPR001177">
    <property type="entry name" value="PPV_DNA_helicase_E1_C"/>
</dbReference>
<feature type="short sequence motif" description="Nuclear export signal" evidence="15">
    <location>
        <begin position="94"/>
        <end position="103"/>
    </location>
</feature>
<reference evidence="19" key="1">
    <citation type="journal article" date="2018" name="Nat. Med.">
        <title>Expanded skin virome in DOCK8-deficient patients.</title>
        <authorList>
            <consortium name="NISC Comparative Sequencing Program"/>
            <person name="Tirosh O."/>
            <person name="Conlan S."/>
            <person name="Deming C."/>
            <person name="Lee-Lin S.Q."/>
            <person name="Huang X."/>
            <person name="Su H.C."/>
            <person name="Freeman A.F."/>
            <person name="Segre J.A."/>
            <person name="Kong H.H."/>
        </authorList>
    </citation>
    <scope>NUCLEOTIDE SEQUENCE</scope>
    <source>
        <strain evidence="19">HPV-mSK_076</strain>
    </source>
</reference>
<dbReference type="SUPFAM" id="SSF55464">
    <property type="entry name" value="Origin of replication-binding domain, RBD-like"/>
    <property type="match status" value="1"/>
</dbReference>
<proteinExistence type="inferred from homology"/>
<dbReference type="InterPro" id="IPR014015">
    <property type="entry name" value="Helicase_SF3_DNA-vir"/>
</dbReference>
<evidence type="ECO:0000313" key="19">
    <source>
        <dbReference type="EMBL" id="AYA93794.2"/>
    </source>
</evidence>
<comment type="PTM">
    <text evidence="15">Phosphorylated.</text>
</comment>
<dbReference type="SUPFAM" id="SSF52540">
    <property type="entry name" value="P-loop containing nucleoside triphosphate hydrolases"/>
    <property type="match status" value="1"/>
</dbReference>
<feature type="modified residue" description="Phosphoserine; by host" evidence="15">
    <location>
        <position position="85"/>
    </location>
</feature>
<name>A0A385PIM9_9PAPI</name>
<dbReference type="Gene3D" id="3.40.50.300">
    <property type="entry name" value="P-loop containing nucleotide triphosphate hydrolases"/>
    <property type="match status" value="1"/>
</dbReference>
<keyword evidence="9 15" id="KW-0067">ATP-binding</keyword>